<keyword evidence="3" id="KW-1185">Reference proteome</keyword>
<dbReference type="EMBL" id="BQNB010012696">
    <property type="protein sequence ID" value="GJT06776.1"/>
    <property type="molecule type" value="Genomic_DNA"/>
</dbReference>
<protein>
    <submittedName>
        <fullName evidence="2">Uncharacterized protein</fullName>
    </submittedName>
</protein>
<dbReference type="Proteomes" id="UP001151760">
    <property type="component" value="Unassembled WGS sequence"/>
</dbReference>
<reference evidence="2" key="1">
    <citation type="journal article" date="2022" name="Int. J. Mol. Sci.">
        <title>Draft Genome of Tanacetum Coccineum: Genomic Comparison of Closely Related Tanacetum-Family Plants.</title>
        <authorList>
            <person name="Yamashiro T."/>
            <person name="Shiraishi A."/>
            <person name="Nakayama K."/>
            <person name="Satake H."/>
        </authorList>
    </citation>
    <scope>NUCLEOTIDE SEQUENCE</scope>
</reference>
<accession>A0ABQ5AWV3</accession>
<comment type="caution">
    <text evidence="2">The sequence shown here is derived from an EMBL/GenBank/DDBJ whole genome shotgun (WGS) entry which is preliminary data.</text>
</comment>
<gene>
    <name evidence="2" type="ORF">Tco_0841238</name>
</gene>
<proteinExistence type="predicted"/>
<evidence type="ECO:0000313" key="3">
    <source>
        <dbReference type="Proteomes" id="UP001151760"/>
    </source>
</evidence>
<organism evidence="2 3">
    <name type="scientific">Tanacetum coccineum</name>
    <dbReference type="NCBI Taxonomy" id="301880"/>
    <lineage>
        <taxon>Eukaryota</taxon>
        <taxon>Viridiplantae</taxon>
        <taxon>Streptophyta</taxon>
        <taxon>Embryophyta</taxon>
        <taxon>Tracheophyta</taxon>
        <taxon>Spermatophyta</taxon>
        <taxon>Magnoliopsida</taxon>
        <taxon>eudicotyledons</taxon>
        <taxon>Gunneridae</taxon>
        <taxon>Pentapetalae</taxon>
        <taxon>asterids</taxon>
        <taxon>campanulids</taxon>
        <taxon>Asterales</taxon>
        <taxon>Asteraceae</taxon>
        <taxon>Asteroideae</taxon>
        <taxon>Anthemideae</taxon>
        <taxon>Anthemidinae</taxon>
        <taxon>Tanacetum</taxon>
    </lineage>
</organism>
<name>A0ABQ5AWV3_9ASTR</name>
<feature type="region of interest" description="Disordered" evidence="1">
    <location>
        <begin position="1"/>
        <end position="23"/>
    </location>
</feature>
<sequence length="158" mass="18724">MENVNPSSPPKSPNSFLNRKEYEIGDVSEEEIKEEEVVGNEEEIEGVEELGVEYFDKFPTRDELAYQKYLMRGPMPPFFRRCPTIIMKRQLEPRVDPEDLRRISHFMGRIRGMHIFIRNFTYSADFLIVDLRSIIRDSKFTKGVDEVAYQMPHKIEQF</sequence>
<evidence type="ECO:0000313" key="2">
    <source>
        <dbReference type="EMBL" id="GJT06776.1"/>
    </source>
</evidence>
<reference evidence="2" key="2">
    <citation type="submission" date="2022-01" db="EMBL/GenBank/DDBJ databases">
        <authorList>
            <person name="Yamashiro T."/>
            <person name="Shiraishi A."/>
            <person name="Satake H."/>
            <person name="Nakayama K."/>
        </authorList>
    </citation>
    <scope>NUCLEOTIDE SEQUENCE</scope>
</reference>
<evidence type="ECO:0000256" key="1">
    <source>
        <dbReference type="SAM" id="MobiDB-lite"/>
    </source>
</evidence>